<keyword evidence="2" id="KW-1185">Reference proteome</keyword>
<reference evidence="1 2" key="1">
    <citation type="submission" date="2024-10" db="EMBL/GenBank/DDBJ databases">
        <title>The Natural Products Discovery Center: Release of the First 8490 Sequenced Strains for Exploring Actinobacteria Biosynthetic Diversity.</title>
        <authorList>
            <person name="Kalkreuter E."/>
            <person name="Kautsar S.A."/>
            <person name="Yang D."/>
            <person name="Bader C.D."/>
            <person name="Teijaro C.N."/>
            <person name="Fluegel L."/>
            <person name="Davis C.M."/>
            <person name="Simpson J.R."/>
            <person name="Lauterbach L."/>
            <person name="Steele A.D."/>
            <person name="Gui C."/>
            <person name="Meng S."/>
            <person name="Li G."/>
            <person name="Viehrig K."/>
            <person name="Ye F."/>
            <person name="Su P."/>
            <person name="Kiefer A.F."/>
            <person name="Nichols A."/>
            <person name="Cepeda A.J."/>
            <person name="Yan W."/>
            <person name="Fan B."/>
            <person name="Jiang Y."/>
            <person name="Adhikari A."/>
            <person name="Zheng C.-J."/>
            <person name="Schuster L."/>
            <person name="Cowan T.M."/>
            <person name="Smanski M.J."/>
            <person name="Chevrette M.G."/>
            <person name="De Carvalho L.P.S."/>
            <person name="Shen B."/>
        </authorList>
    </citation>
    <scope>NUCLEOTIDE SEQUENCE [LARGE SCALE GENOMIC DNA]</scope>
    <source>
        <strain evidence="1 2">NPDC050545</strain>
    </source>
</reference>
<dbReference type="EMBL" id="JBITGY010000001">
    <property type="protein sequence ID" value="MFI6495955.1"/>
    <property type="molecule type" value="Genomic_DNA"/>
</dbReference>
<evidence type="ECO:0000313" key="2">
    <source>
        <dbReference type="Proteomes" id="UP001612741"/>
    </source>
</evidence>
<accession>A0ABW7YJ78</accession>
<proteinExistence type="predicted"/>
<organism evidence="1 2">
    <name type="scientific">Nonomuraea typhae</name>
    <dbReference type="NCBI Taxonomy" id="2603600"/>
    <lineage>
        <taxon>Bacteria</taxon>
        <taxon>Bacillati</taxon>
        <taxon>Actinomycetota</taxon>
        <taxon>Actinomycetes</taxon>
        <taxon>Streptosporangiales</taxon>
        <taxon>Streptosporangiaceae</taxon>
        <taxon>Nonomuraea</taxon>
    </lineage>
</organism>
<dbReference type="Proteomes" id="UP001612741">
    <property type="component" value="Unassembled WGS sequence"/>
</dbReference>
<name>A0ABW7YJ78_9ACTN</name>
<sequence length="161" mass="18101">MRSIAVITVDGVLRDASTSGYIALGQRLYLSLAEHWRLALIADEPIEAIWLAVNGFSAHQTLVQRQPEDPGDNPIRRIRQVERLRAMGADVGLLVDPDPAVVAAVSRMGVPCLLYVDPPFARPEWRPDYWEIVTPWSEMVAELDRTRALRAADTRYLEDPL</sequence>
<evidence type="ECO:0000313" key="1">
    <source>
        <dbReference type="EMBL" id="MFI6495955.1"/>
    </source>
</evidence>
<protein>
    <submittedName>
        <fullName evidence="1">Uncharacterized protein</fullName>
    </submittedName>
</protein>
<dbReference type="RefSeq" id="WP_397077777.1">
    <property type="nucleotide sequence ID" value="NZ_JBITGY010000001.1"/>
</dbReference>
<comment type="caution">
    <text evidence="1">The sequence shown here is derived from an EMBL/GenBank/DDBJ whole genome shotgun (WGS) entry which is preliminary data.</text>
</comment>
<gene>
    <name evidence="1" type="ORF">ACIBG2_01140</name>
</gene>